<keyword evidence="1" id="KW-0732">Signal</keyword>
<feature type="chain" id="PRO_5037057839" description="TonB-dependent receptor" evidence="1">
    <location>
        <begin position="19"/>
        <end position="769"/>
    </location>
</feature>
<evidence type="ECO:0000313" key="2">
    <source>
        <dbReference type="EMBL" id="CAG4994692.1"/>
    </source>
</evidence>
<dbReference type="Proteomes" id="UP000680038">
    <property type="component" value="Unassembled WGS sequence"/>
</dbReference>
<sequence length="769" mass="84126">MRIILLSIFLLLTCSLYAQPFTSTIRGTVRDADTGIPLAGASLRLASLESGIMSDVSGSFRFDGLPVGRYVLTVSYVGYEKLVIPEILLESGKESIQDIRLSRAANQLAEATVLTSRPVAYNSVQEITPEQTLRYAATYLDPARLTTSFAGVAVANDQANGLIIRGNSPNSMQWRLEGVEIVNPNHLSNAGTFSDRATQTGGGVNILSTQLMGTSYFLSGAFPAQYGNALSGVLDMYLRKGNDEKSEFTAQAGLIGLDIAAEGPFSRKSKASYLANYRYSFTGLMGAMGVNFGGEDIRFQDLSFNINLPAGKAGHFTFFGMGGISSNTLKADKDTTLWEFQKDGSNIFYKNKMGALGITHALVLNKGTSLQSTLLGSGLTTSREEFAVNPKDFSTALKQTEELSKSRLSVSSIIATRFSDKTRLKTGAFLTLQSDMVGTSAKPAPADHTVEGFVLEPFASFNHHLTSRLSTEVGVHYLYYSLTGSSSVEPRAALRFQVTSSQQLSFSYGLHSQLQLPQVYISGKEGNPALKGNADLGPSKSHHFVVGYQKNFRKNNSLKVEAYLQELYHIPVSGSASNSFSALNLVETNIDTKLVSTGTGRNYGIEATFQKYLTSELYVLLAGSVYKSTYEGSDGIRRDSRFAGGHTFSFTGGKEFKSGNSTWGVNTKILWAGGFRDTPIDAVLSASTGVTEYLEQEAFTLKMKDYFRPDLRIYWKKSRRSYSRTLAIDIQNVTGTKNEAFGYYDTYKKQTVIQHQLGLIPVLSYRWEF</sequence>
<dbReference type="EMBL" id="CAJRAF010000001">
    <property type="protein sequence ID" value="CAG4994692.1"/>
    <property type="molecule type" value="Genomic_DNA"/>
</dbReference>
<evidence type="ECO:0008006" key="4">
    <source>
        <dbReference type="Google" id="ProtNLM"/>
    </source>
</evidence>
<feature type="signal peptide" evidence="1">
    <location>
        <begin position="1"/>
        <end position="18"/>
    </location>
</feature>
<keyword evidence="3" id="KW-1185">Reference proteome</keyword>
<comment type="caution">
    <text evidence="2">The sequence shown here is derived from an EMBL/GenBank/DDBJ whole genome shotgun (WGS) entry which is preliminary data.</text>
</comment>
<protein>
    <recommendedName>
        <fullName evidence="4">TonB-dependent receptor</fullName>
    </recommendedName>
</protein>
<evidence type="ECO:0000256" key="1">
    <source>
        <dbReference type="SAM" id="SignalP"/>
    </source>
</evidence>
<accession>A0A916JA91</accession>
<dbReference type="Pfam" id="PF13620">
    <property type="entry name" value="CarboxypepD_reg"/>
    <property type="match status" value="1"/>
</dbReference>
<dbReference type="RefSeq" id="WP_215238093.1">
    <property type="nucleotide sequence ID" value="NZ_CAJRAF010000001.1"/>
</dbReference>
<gene>
    <name evidence="2" type="ORF">DYBT9275_01446</name>
</gene>
<proteinExistence type="predicted"/>
<evidence type="ECO:0000313" key="3">
    <source>
        <dbReference type="Proteomes" id="UP000680038"/>
    </source>
</evidence>
<dbReference type="Gene3D" id="2.60.40.1120">
    <property type="entry name" value="Carboxypeptidase-like, regulatory domain"/>
    <property type="match status" value="1"/>
</dbReference>
<organism evidence="2 3">
    <name type="scientific">Dyadobacter helix</name>
    <dbReference type="NCBI Taxonomy" id="2822344"/>
    <lineage>
        <taxon>Bacteria</taxon>
        <taxon>Pseudomonadati</taxon>
        <taxon>Bacteroidota</taxon>
        <taxon>Cytophagia</taxon>
        <taxon>Cytophagales</taxon>
        <taxon>Spirosomataceae</taxon>
        <taxon>Dyadobacter</taxon>
    </lineage>
</organism>
<reference evidence="2" key="1">
    <citation type="submission" date="2021-04" db="EMBL/GenBank/DDBJ databases">
        <authorList>
            <person name="Rodrigo-Torres L."/>
            <person name="Arahal R. D."/>
            <person name="Lucena T."/>
        </authorList>
    </citation>
    <scope>NUCLEOTIDE SEQUENCE</scope>
    <source>
        <strain evidence="2">CECT 9275</strain>
    </source>
</reference>
<dbReference type="SUPFAM" id="SSF49464">
    <property type="entry name" value="Carboxypeptidase regulatory domain-like"/>
    <property type="match status" value="1"/>
</dbReference>
<name>A0A916JA91_9BACT</name>
<dbReference type="InterPro" id="IPR008969">
    <property type="entry name" value="CarboxyPept-like_regulatory"/>
</dbReference>
<dbReference type="SUPFAM" id="SSF56935">
    <property type="entry name" value="Porins"/>
    <property type="match status" value="1"/>
</dbReference>
<dbReference type="AlphaFoldDB" id="A0A916JA91"/>